<organism evidence="3 5">
    <name type="scientific">Medicago truncatula</name>
    <name type="common">Barrel medic</name>
    <name type="synonym">Medicago tribuloides</name>
    <dbReference type="NCBI Taxonomy" id="3880"/>
    <lineage>
        <taxon>Eukaryota</taxon>
        <taxon>Viridiplantae</taxon>
        <taxon>Streptophyta</taxon>
        <taxon>Embryophyta</taxon>
        <taxon>Tracheophyta</taxon>
        <taxon>Spermatophyta</taxon>
        <taxon>Magnoliopsida</taxon>
        <taxon>eudicotyledons</taxon>
        <taxon>Gunneridae</taxon>
        <taxon>Pentapetalae</taxon>
        <taxon>rosids</taxon>
        <taxon>fabids</taxon>
        <taxon>Fabales</taxon>
        <taxon>Fabaceae</taxon>
        <taxon>Papilionoideae</taxon>
        <taxon>50 kb inversion clade</taxon>
        <taxon>NPAAA clade</taxon>
        <taxon>Hologalegina</taxon>
        <taxon>IRL clade</taxon>
        <taxon>Trifolieae</taxon>
        <taxon>Medicago</taxon>
    </lineage>
</organism>
<feature type="domain" description="FBD" evidence="2">
    <location>
        <begin position="300"/>
        <end position="334"/>
    </location>
</feature>
<name>G7J4Q6_MEDTR</name>
<evidence type="ECO:0000313" key="3">
    <source>
        <dbReference type="EMBL" id="AES73997.2"/>
    </source>
</evidence>
<proteinExistence type="predicted"/>
<dbReference type="InterPro" id="IPR006566">
    <property type="entry name" value="FBD"/>
</dbReference>
<evidence type="ECO:0000256" key="1">
    <source>
        <dbReference type="SAM" id="SignalP"/>
    </source>
</evidence>
<evidence type="ECO:0000313" key="5">
    <source>
        <dbReference type="Proteomes" id="UP000002051"/>
    </source>
</evidence>
<sequence length="339" mass="39087">MVLASSLAKVILLCLGLIRIKVETRPEKVSHSFDAEKVLYFDSFEHPIVEFVKKASYTCKLWVGLGSNAAEEQQPLDSHHVPFYRIEQTQLNYLSHSLLSPNQRHRRHKHPLQEVETIMALCLHSRFHRPPKLHEDNISLQSCLLSHAIARATIHCQYDHSASRISQNLLLQQYKDEQNIFTCRTLTVLKINGLSIMNDIPQIMDGVYLPNHRHIINLLLSFPILEELQTNNVYVFKLPVPKTAADKIKHLPNLVTAKLSDSKAIPFFLLSKAQSLSIKLEIENRIENGNDDDEDIWEDPKIIPECLSSQLKTCLFKNYRGKKCELQFAEYVMRAVQKY</sequence>
<accession>G7J4Q6</accession>
<feature type="signal peptide" evidence="1">
    <location>
        <begin position="1"/>
        <end position="24"/>
    </location>
</feature>
<dbReference type="EMBL" id="CM001219">
    <property type="protein sequence ID" value="AES73997.2"/>
    <property type="molecule type" value="Genomic_DNA"/>
</dbReference>
<dbReference type="Proteomes" id="UP000002051">
    <property type="component" value="Chromosome 3"/>
</dbReference>
<dbReference type="EnsemblPlants" id="AES73997">
    <property type="protein sequence ID" value="AES73997"/>
    <property type="gene ID" value="MTR_3g113770"/>
</dbReference>
<reference evidence="3 5" key="1">
    <citation type="journal article" date="2011" name="Nature">
        <title>The Medicago genome provides insight into the evolution of rhizobial symbioses.</title>
        <authorList>
            <person name="Young N.D."/>
            <person name="Debelle F."/>
            <person name="Oldroyd G.E."/>
            <person name="Geurts R."/>
            <person name="Cannon S.B."/>
            <person name="Udvardi M.K."/>
            <person name="Benedito V.A."/>
            <person name="Mayer K.F."/>
            <person name="Gouzy J."/>
            <person name="Schoof H."/>
            <person name="Van de Peer Y."/>
            <person name="Proost S."/>
            <person name="Cook D.R."/>
            <person name="Meyers B.C."/>
            <person name="Spannagl M."/>
            <person name="Cheung F."/>
            <person name="De Mita S."/>
            <person name="Krishnakumar V."/>
            <person name="Gundlach H."/>
            <person name="Zhou S."/>
            <person name="Mudge J."/>
            <person name="Bharti A.K."/>
            <person name="Murray J.D."/>
            <person name="Naoumkina M.A."/>
            <person name="Rosen B."/>
            <person name="Silverstein K.A."/>
            <person name="Tang H."/>
            <person name="Rombauts S."/>
            <person name="Zhao P.X."/>
            <person name="Zhou P."/>
            <person name="Barbe V."/>
            <person name="Bardou P."/>
            <person name="Bechner M."/>
            <person name="Bellec A."/>
            <person name="Berger A."/>
            <person name="Berges H."/>
            <person name="Bidwell S."/>
            <person name="Bisseling T."/>
            <person name="Choisne N."/>
            <person name="Couloux A."/>
            <person name="Denny R."/>
            <person name="Deshpande S."/>
            <person name="Dai X."/>
            <person name="Doyle J.J."/>
            <person name="Dudez A.M."/>
            <person name="Farmer A.D."/>
            <person name="Fouteau S."/>
            <person name="Franken C."/>
            <person name="Gibelin C."/>
            <person name="Gish J."/>
            <person name="Goldstein S."/>
            <person name="Gonzalez A.J."/>
            <person name="Green P.J."/>
            <person name="Hallab A."/>
            <person name="Hartog M."/>
            <person name="Hua A."/>
            <person name="Humphray S.J."/>
            <person name="Jeong D.H."/>
            <person name="Jing Y."/>
            <person name="Jocker A."/>
            <person name="Kenton S.M."/>
            <person name="Kim D.J."/>
            <person name="Klee K."/>
            <person name="Lai H."/>
            <person name="Lang C."/>
            <person name="Lin S."/>
            <person name="Macmil S.L."/>
            <person name="Magdelenat G."/>
            <person name="Matthews L."/>
            <person name="McCorrison J."/>
            <person name="Monaghan E.L."/>
            <person name="Mun J.H."/>
            <person name="Najar F.Z."/>
            <person name="Nicholson C."/>
            <person name="Noirot C."/>
            <person name="O'Bleness M."/>
            <person name="Paule C.R."/>
            <person name="Poulain J."/>
            <person name="Prion F."/>
            <person name="Qin B."/>
            <person name="Qu C."/>
            <person name="Retzel E.F."/>
            <person name="Riddle C."/>
            <person name="Sallet E."/>
            <person name="Samain S."/>
            <person name="Samson N."/>
            <person name="Sanders I."/>
            <person name="Saurat O."/>
            <person name="Scarpelli C."/>
            <person name="Schiex T."/>
            <person name="Segurens B."/>
            <person name="Severin A.J."/>
            <person name="Sherrier D.J."/>
            <person name="Shi R."/>
            <person name="Sims S."/>
            <person name="Singer S.R."/>
            <person name="Sinharoy S."/>
            <person name="Sterck L."/>
            <person name="Viollet A."/>
            <person name="Wang B.B."/>
            <person name="Wang K."/>
            <person name="Wang M."/>
            <person name="Wang X."/>
            <person name="Warfsmann J."/>
            <person name="Weissenbach J."/>
            <person name="White D.D."/>
            <person name="White J.D."/>
            <person name="Wiley G.B."/>
            <person name="Wincker P."/>
            <person name="Xing Y."/>
            <person name="Yang L."/>
            <person name="Yao Z."/>
            <person name="Ying F."/>
            <person name="Zhai J."/>
            <person name="Zhou L."/>
            <person name="Zuber A."/>
            <person name="Denarie J."/>
            <person name="Dixon R.A."/>
            <person name="May G.D."/>
            <person name="Schwartz D.C."/>
            <person name="Rogers J."/>
            <person name="Quetier F."/>
            <person name="Town C.D."/>
            <person name="Roe B.A."/>
        </authorList>
    </citation>
    <scope>NUCLEOTIDE SEQUENCE [LARGE SCALE GENOMIC DNA]</scope>
    <source>
        <strain evidence="3">A17</strain>
        <strain evidence="4 5">cv. Jemalong A17</strain>
    </source>
</reference>
<reference evidence="3 5" key="2">
    <citation type="journal article" date="2014" name="BMC Genomics">
        <title>An improved genome release (version Mt4.0) for the model legume Medicago truncatula.</title>
        <authorList>
            <person name="Tang H."/>
            <person name="Krishnakumar V."/>
            <person name="Bidwell S."/>
            <person name="Rosen B."/>
            <person name="Chan A."/>
            <person name="Zhou S."/>
            <person name="Gentzbittel L."/>
            <person name="Childs K.L."/>
            <person name="Yandell M."/>
            <person name="Gundlach H."/>
            <person name="Mayer K.F."/>
            <person name="Schwartz D.C."/>
            <person name="Town C.D."/>
        </authorList>
    </citation>
    <scope>GENOME REANNOTATION</scope>
    <source>
        <strain evidence="4 5">cv. Jemalong A17</strain>
    </source>
</reference>
<dbReference type="AlphaFoldDB" id="G7J4Q6"/>
<dbReference type="Pfam" id="PF08387">
    <property type="entry name" value="FBD"/>
    <property type="match status" value="1"/>
</dbReference>
<evidence type="ECO:0000259" key="2">
    <source>
        <dbReference type="Pfam" id="PF08387"/>
    </source>
</evidence>
<accession>A0A0C3VRJ9</accession>
<keyword evidence="1" id="KW-0732">Signal</keyword>
<evidence type="ECO:0000313" key="4">
    <source>
        <dbReference type="EnsemblPlants" id="AES73997"/>
    </source>
</evidence>
<dbReference type="STRING" id="3880.G7J4Q6"/>
<feature type="chain" id="PRO_5014572685" evidence="1">
    <location>
        <begin position="25"/>
        <end position="339"/>
    </location>
</feature>
<reference evidence="4" key="3">
    <citation type="submission" date="2015-04" db="UniProtKB">
        <authorList>
            <consortium name="EnsemblPlants"/>
        </authorList>
    </citation>
    <scope>IDENTIFICATION</scope>
    <source>
        <strain evidence="4">cv. Jemalong A17</strain>
    </source>
</reference>
<dbReference type="eggNOG" id="KOG1933">
    <property type="taxonomic scope" value="Eukaryota"/>
</dbReference>
<keyword evidence="5" id="KW-1185">Reference proteome</keyword>
<dbReference type="HOGENOM" id="CLU_819822_0_0_1"/>
<protein>
    <submittedName>
        <fullName evidence="3">FBD protein</fullName>
    </submittedName>
</protein>
<gene>
    <name evidence="3" type="ordered locus">MTR_3g113770</name>
</gene>